<gene>
    <name evidence="2" type="ORF">DCO61_07000</name>
    <name evidence="3" type="ORF">LS64_001680</name>
</gene>
<sequence>MGFFSDLWDKAVEKVGDVVYYVGDKVITTMDKVGNTLEKAGDAVINFIFGKDEKKTAEVIKNKEYDPDNMDSRLEHQKLLDDLVNVNIHKAEKIESEMAADCQKAFCDLLDSIKKHSPHYTSQISYLQSIADSIPDTINGRVKSDIVQKLSLSNPECENILKMQAGEAKKEAILKYFYKVSKENILKLQSNVTYSFQSNTASIKERFNIDIGEKVKELQKANNELENMLGLDNLEKFKKQLDIATDVFKKAHYLMEINKV</sequence>
<feature type="coiled-coil region" evidence="1">
    <location>
        <begin position="204"/>
        <end position="235"/>
    </location>
</feature>
<dbReference type="EMBL" id="QBIU01000001">
    <property type="protein sequence ID" value="MWV69750.1"/>
    <property type="molecule type" value="Genomic_DNA"/>
</dbReference>
<organism evidence="3 4">
    <name type="scientific">Helicobacter saguini</name>
    <dbReference type="NCBI Taxonomy" id="1548018"/>
    <lineage>
        <taxon>Bacteria</taxon>
        <taxon>Pseudomonadati</taxon>
        <taxon>Campylobacterota</taxon>
        <taxon>Epsilonproteobacteria</taxon>
        <taxon>Campylobacterales</taxon>
        <taxon>Helicobacteraceae</taxon>
        <taxon>Helicobacter</taxon>
    </lineage>
</organism>
<evidence type="ECO:0000313" key="2">
    <source>
        <dbReference type="EMBL" id="MWV69750.1"/>
    </source>
</evidence>
<dbReference type="AlphaFoldDB" id="A0A347VN27"/>
<reference evidence="3 4" key="1">
    <citation type="journal article" date="2014" name="Genome Announc.">
        <title>Draft genome sequences of eight enterohepatic helicobacter species isolated from both laboratory and wild rodents.</title>
        <authorList>
            <person name="Sheh A."/>
            <person name="Shen Z."/>
            <person name="Fox J.G."/>
        </authorList>
    </citation>
    <scope>NUCLEOTIDE SEQUENCE [LARGE SCALE GENOMIC DNA]</scope>
    <source>
        <strain evidence="3 4">MIT 97-6194</strain>
    </source>
</reference>
<evidence type="ECO:0000313" key="3">
    <source>
        <dbReference type="EMBL" id="TLD95591.1"/>
    </source>
</evidence>
<keyword evidence="1" id="KW-0175">Coiled coil</keyword>
<keyword evidence="4" id="KW-1185">Reference proteome</keyword>
<dbReference type="Proteomes" id="UP000029714">
    <property type="component" value="Unassembled WGS sequence"/>
</dbReference>
<proteinExistence type="predicted"/>
<dbReference type="RefSeq" id="WP_034572252.1">
    <property type="nucleotide sequence ID" value="NZ_JRMP02000002.1"/>
</dbReference>
<reference evidence="3" key="3">
    <citation type="submission" date="2018-04" db="EMBL/GenBank/DDBJ databases">
        <authorList>
            <person name="Sheh A."/>
            <person name="Shen Z."/>
            <person name="Mannion A.J."/>
            <person name="Fox J.G."/>
        </authorList>
    </citation>
    <scope>NUCLEOTIDE SEQUENCE</scope>
    <source>
        <strain evidence="3">MIT 97-6194</strain>
    </source>
</reference>
<evidence type="ECO:0000313" key="5">
    <source>
        <dbReference type="Proteomes" id="UP000477070"/>
    </source>
</evidence>
<evidence type="ECO:0000313" key="4">
    <source>
        <dbReference type="Proteomes" id="UP000029714"/>
    </source>
</evidence>
<dbReference type="EMBL" id="JRMP02000002">
    <property type="protein sequence ID" value="TLD95591.1"/>
    <property type="molecule type" value="Genomic_DNA"/>
</dbReference>
<comment type="caution">
    <text evidence="3">The sequence shown here is derived from an EMBL/GenBank/DDBJ whole genome shotgun (WGS) entry which is preliminary data.</text>
</comment>
<dbReference type="STRING" id="1548018.LS64_08575"/>
<protein>
    <submittedName>
        <fullName evidence="3">Uncharacterized protein</fullName>
    </submittedName>
</protein>
<reference evidence="2 5" key="4">
    <citation type="submission" date="2019-12" db="EMBL/GenBank/DDBJ databases">
        <title>Multi-Generational Helicobacter saguini Isolates.</title>
        <authorList>
            <person name="Mannion A."/>
            <person name="Shen Z."/>
            <person name="Fox J.G."/>
        </authorList>
    </citation>
    <scope>NUCLEOTIDE SEQUENCE [LARGE SCALE GENOMIC DNA]</scope>
    <source>
        <strain evidence="2">16-048</strain>
        <strain evidence="5">16-048 (F4)</strain>
    </source>
</reference>
<accession>A0A347VN27</accession>
<reference evidence="3 4" key="2">
    <citation type="journal article" date="2016" name="Infect. Immun.">
        <title>Helicobacter saguini, a Novel Helicobacter Isolated from Cotton-Top Tamarins with Ulcerative Colitis, Has Proinflammatory Properties and Induces Typhlocolitis and Dysplasia in Gnotobiotic IL-10-/- Mice.</title>
        <authorList>
            <person name="Shen Z."/>
            <person name="Mannion A."/>
            <person name="Whary M.T."/>
            <person name="Muthupalani S."/>
            <person name="Sheh A."/>
            <person name="Feng Y."/>
            <person name="Gong G."/>
            <person name="Vandamme P."/>
            <person name="Holcombe H.R."/>
            <person name="Paster B.J."/>
            <person name="Fox J.G."/>
        </authorList>
    </citation>
    <scope>NUCLEOTIDE SEQUENCE [LARGE SCALE GENOMIC DNA]</scope>
    <source>
        <strain evidence="3 4">MIT 97-6194</strain>
    </source>
</reference>
<dbReference type="Proteomes" id="UP000477070">
    <property type="component" value="Unassembled WGS sequence"/>
</dbReference>
<name>A0A347VN27_9HELI</name>
<evidence type="ECO:0000256" key="1">
    <source>
        <dbReference type="SAM" id="Coils"/>
    </source>
</evidence>